<comment type="pathway">
    <text evidence="3">Purine metabolism.</text>
</comment>
<dbReference type="InterPro" id="IPR013815">
    <property type="entry name" value="ATP_grasp_subdomain_1"/>
</dbReference>
<dbReference type="InterPro" id="IPR016185">
    <property type="entry name" value="PreATP-grasp_dom_sf"/>
</dbReference>
<protein>
    <submittedName>
        <fullName evidence="6">Phosphoribosylaminoimidazole carboxylase ade2</fullName>
    </submittedName>
</protein>
<dbReference type="PANTHER" id="PTHR11609:SF5">
    <property type="entry name" value="PHOSPHORIBOSYLAMINOIMIDAZOLE CARBOXYLASE"/>
    <property type="match status" value="1"/>
</dbReference>
<dbReference type="Pfam" id="PF22660">
    <property type="entry name" value="RS_preATP-grasp-like"/>
    <property type="match status" value="1"/>
</dbReference>
<dbReference type="GO" id="GO:0005524">
    <property type="term" value="F:ATP binding"/>
    <property type="evidence" value="ECO:0007669"/>
    <property type="project" value="UniProtKB-KW"/>
</dbReference>
<dbReference type="Pfam" id="PF02222">
    <property type="entry name" value="ATP-grasp"/>
    <property type="match status" value="1"/>
</dbReference>
<reference evidence="6" key="1">
    <citation type="journal article" date="2020" name="Fungal Divers.">
        <title>Resolving the Mortierellaceae phylogeny through synthesis of multi-gene phylogenetics and phylogenomics.</title>
        <authorList>
            <person name="Vandepol N."/>
            <person name="Liber J."/>
            <person name="Desiro A."/>
            <person name="Na H."/>
            <person name="Kennedy M."/>
            <person name="Barry K."/>
            <person name="Grigoriev I.V."/>
            <person name="Miller A.N."/>
            <person name="O'Donnell K."/>
            <person name="Stajich J.E."/>
            <person name="Bonito G."/>
        </authorList>
    </citation>
    <scope>NUCLEOTIDE SEQUENCE</scope>
    <source>
        <strain evidence="6">MES-2147</strain>
    </source>
</reference>
<dbReference type="InterPro" id="IPR003135">
    <property type="entry name" value="ATP-grasp_carboxylate-amine"/>
</dbReference>
<dbReference type="Gene3D" id="3.30.470.20">
    <property type="entry name" value="ATP-grasp fold, B domain"/>
    <property type="match status" value="1"/>
</dbReference>
<evidence type="ECO:0000313" key="7">
    <source>
        <dbReference type="Proteomes" id="UP000749646"/>
    </source>
</evidence>
<dbReference type="Proteomes" id="UP000749646">
    <property type="component" value="Unassembled WGS sequence"/>
</dbReference>
<dbReference type="OrthoDB" id="15425at2759"/>
<dbReference type="SUPFAM" id="SSF56059">
    <property type="entry name" value="Glutathione synthetase ATP-binding domain-like"/>
    <property type="match status" value="1"/>
</dbReference>
<feature type="domain" description="PurT/PurK-like preATP-grasp" evidence="5">
    <location>
        <begin position="5"/>
        <end position="90"/>
    </location>
</feature>
<name>A0A9P6IJF7_9FUNG</name>
<feature type="non-terminal residue" evidence="6">
    <location>
        <position position="285"/>
    </location>
</feature>
<dbReference type="EMBL" id="JAAAHW010010630">
    <property type="protein sequence ID" value="KAF9924062.1"/>
    <property type="molecule type" value="Genomic_DNA"/>
</dbReference>
<dbReference type="Gene3D" id="3.30.1490.20">
    <property type="entry name" value="ATP-grasp fold, A domain"/>
    <property type="match status" value="1"/>
</dbReference>
<keyword evidence="1" id="KW-0547">Nucleotide-binding</keyword>
<evidence type="ECO:0000256" key="2">
    <source>
        <dbReference type="ARBA" id="ARBA00022840"/>
    </source>
</evidence>
<keyword evidence="7" id="KW-1185">Reference proteome</keyword>
<dbReference type="Gene3D" id="3.40.50.20">
    <property type="match status" value="1"/>
</dbReference>
<organism evidence="6 7">
    <name type="scientific">Modicella reniformis</name>
    <dbReference type="NCBI Taxonomy" id="1440133"/>
    <lineage>
        <taxon>Eukaryota</taxon>
        <taxon>Fungi</taxon>
        <taxon>Fungi incertae sedis</taxon>
        <taxon>Mucoromycota</taxon>
        <taxon>Mortierellomycotina</taxon>
        <taxon>Mortierellomycetes</taxon>
        <taxon>Mortierellales</taxon>
        <taxon>Mortierellaceae</taxon>
        <taxon>Modicella</taxon>
    </lineage>
</organism>
<evidence type="ECO:0000259" key="5">
    <source>
        <dbReference type="Pfam" id="PF22660"/>
    </source>
</evidence>
<comment type="caution">
    <text evidence="6">The sequence shown here is derived from an EMBL/GenBank/DDBJ whole genome shotgun (WGS) entry which is preliminary data.</text>
</comment>
<gene>
    <name evidence="6" type="primary">ADE2_2</name>
    <name evidence="6" type="ORF">BGZ65_008532</name>
</gene>
<dbReference type="PANTHER" id="PTHR11609">
    <property type="entry name" value="PURINE BIOSYNTHESIS PROTEIN 6/7, PUR6/7"/>
    <property type="match status" value="1"/>
</dbReference>
<proteinExistence type="predicted"/>
<evidence type="ECO:0000259" key="4">
    <source>
        <dbReference type="Pfam" id="PF02222"/>
    </source>
</evidence>
<sequence>METRRVGILGGGQLGRMVQEAASRLNISLTILDEPMDAPAKQLNSIQPHIQGSFKDPIKIRELAQLVDVITVEIEHVDTQVLKDLEEASAAASTSTTTTTTSSSTCKKVAIHPTPSTIALIQDKYLQKQHLVQHDIPLVQFLDCPDQSTIEQAGQLFDYPFMLKAKTMAYDGRGNYVVRQESDLKEARNHLQPGLPLYAERWADFDRELAVMVVRSITGQVKSYPVVETIHKNSICHLVFAPAQVGRGLNGTLDETFANSIQDQARQVAENAVASLSGAGVFGVE</sequence>
<dbReference type="AlphaFoldDB" id="A0A9P6IJF7"/>
<evidence type="ECO:0000256" key="3">
    <source>
        <dbReference type="ARBA" id="ARBA00025704"/>
    </source>
</evidence>
<dbReference type="SUPFAM" id="SSF52440">
    <property type="entry name" value="PreATP-grasp domain"/>
    <property type="match status" value="1"/>
</dbReference>
<dbReference type="InterPro" id="IPR054350">
    <property type="entry name" value="PurT/PurK_preATP-grasp"/>
</dbReference>
<feature type="domain" description="ATP-grasp fold ATP-dependent carboxylate-amine ligase-type" evidence="4">
    <location>
        <begin position="129"/>
        <end position="285"/>
    </location>
</feature>
<evidence type="ECO:0000256" key="1">
    <source>
        <dbReference type="ARBA" id="ARBA00022741"/>
    </source>
</evidence>
<accession>A0A9P6IJF7</accession>
<keyword evidence="2" id="KW-0067">ATP-binding</keyword>
<evidence type="ECO:0000313" key="6">
    <source>
        <dbReference type="EMBL" id="KAF9924062.1"/>
    </source>
</evidence>